<evidence type="ECO:0000313" key="3">
    <source>
        <dbReference type="EMBL" id="GAA2736940.1"/>
    </source>
</evidence>
<evidence type="ECO:0000256" key="2">
    <source>
        <dbReference type="SAM" id="MobiDB-lite"/>
    </source>
</evidence>
<feature type="coiled-coil region" evidence="1">
    <location>
        <begin position="35"/>
        <end position="62"/>
    </location>
</feature>
<dbReference type="InterPro" id="IPR021522">
    <property type="entry name" value="MctB"/>
</dbReference>
<dbReference type="EMBL" id="BAAATZ010000034">
    <property type="protein sequence ID" value="GAA2736940.1"/>
    <property type="molecule type" value="Genomic_DNA"/>
</dbReference>
<keyword evidence="1" id="KW-0175">Coiled coil</keyword>
<accession>A0ABN3UQB2</accession>
<keyword evidence="4" id="KW-1185">Reference proteome</keyword>
<dbReference type="Proteomes" id="UP001501842">
    <property type="component" value="Unassembled WGS sequence"/>
</dbReference>
<sequence length="322" mass="32796">MIDFRYHLVSIVAVFLALATGLLLGSTTAAQEASKKIVDQNVQVIQRNNDELRAQVTQQGEQISGDDQFARITGPQVLADRLKNESVVFVLAPGAEDKTRTGLDAAVKAAGGTVTGWVNLEEKFLADDQVPAVDQLAEIHKPAGLTYPEGAGTYEKAGALLASMLVTRDAEKAGHEEVGSGSVLQAFRDQGLLTTGGKPGARATLAVVVAPAKPYEGAGAEDDNQALVALTAAFDRGTRGTVAAGDVSSAGTGGLLAALRSSEASSSVSSVDAADTSSGQVVTVLALNGELGGKSGHYGTGSDVSGYLPDPLPAVPTTGAKP</sequence>
<feature type="region of interest" description="Disordered" evidence="2">
    <location>
        <begin position="292"/>
        <end position="322"/>
    </location>
</feature>
<organism evidence="3 4">
    <name type="scientific">Actinocorallia aurantiaca</name>
    <dbReference type="NCBI Taxonomy" id="46204"/>
    <lineage>
        <taxon>Bacteria</taxon>
        <taxon>Bacillati</taxon>
        <taxon>Actinomycetota</taxon>
        <taxon>Actinomycetes</taxon>
        <taxon>Streptosporangiales</taxon>
        <taxon>Thermomonosporaceae</taxon>
        <taxon>Actinocorallia</taxon>
    </lineage>
</organism>
<evidence type="ECO:0000256" key="1">
    <source>
        <dbReference type="SAM" id="Coils"/>
    </source>
</evidence>
<proteinExistence type="predicted"/>
<evidence type="ECO:0000313" key="4">
    <source>
        <dbReference type="Proteomes" id="UP001501842"/>
    </source>
</evidence>
<dbReference type="Pfam" id="PF11382">
    <property type="entry name" value="MctB"/>
    <property type="match status" value="1"/>
</dbReference>
<dbReference type="RefSeq" id="WP_344456527.1">
    <property type="nucleotide sequence ID" value="NZ_BAAATZ010000034.1"/>
</dbReference>
<comment type="caution">
    <text evidence="3">The sequence shown here is derived from an EMBL/GenBank/DDBJ whole genome shotgun (WGS) entry which is preliminary data.</text>
</comment>
<reference evidence="3 4" key="1">
    <citation type="journal article" date="2019" name="Int. J. Syst. Evol. Microbiol.">
        <title>The Global Catalogue of Microorganisms (GCM) 10K type strain sequencing project: providing services to taxonomists for standard genome sequencing and annotation.</title>
        <authorList>
            <consortium name="The Broad Institute Genomics Platform"/>
            <consortium name="The Broad Institute Genome Sequencing Center for Infectious Disease"/>
            <person name="Wu L."/>
            <person name="Ma J."/>
        </authorList>
    </citation>
    <scope>NUCLEOTIDE SEQUENCE [LARGE SCALE GENOMIC DNA]</scope>
    <source>
        <strain evidence="3 4">JCM 8201</strain>
    </source>
</reference>
<gene>
    <name evidence="3" type="ORF">GCM10010439_65260</name>
</gene>
<protein>
    <submittedName>
        <fullName evidence="3">Copper transporter</fullName>
    </submittedName>
</protein>
<name>A0ABN3UQB2_9ACTN</name>